<keyword evidence="1" id="KW-0732">Signal</keyword>
<dbReference type="EMBL" id="NKYE01000009">
    <property type="protein sequence ID" value="OZM72073.1"/>
    <property type="molecule type" value="Genomic_DNA"/>
</dbReference>
<dbReference type="OrthoDB" id="2678967at2"/>
<keyword evidence="3" id="KW-1185">Reference proteome</keyword>
<evidence type="ECO:0000313" key="3">
    <source>
        <dbReference type="Proteomes" id="UP000242444"/>
    </source>
</evidence>
<protein>
    <submittedName>
        <fullName evidence="2">Uncharacterized protein</fullName>
    </submittedName>
</protein>
<dbReference type="RefSeq" id="WP_133116363.1">
    <property type="nucleotide sequence ID" value="NZ_NKYE01000009.1"/>
</dbReference>
<evidence type="ECO:0000256" key="1">
    <source>
        <dbReference type="SAM" id="SignalP"/>
    </source>
</evidence>
<proteinExistence type="predicted"/>
<name>A0A263D0W4_9PSEU</name>
<comment type="caution">
    <text evidence="2">The sequence shown here is derived from an EMBL/GenBank/DDBJ whole genome shotgun (WGS) entry which is preliminary data.</text>
</comment>
<dbReference type="InParanoid" id="A0A263D0W4"/>
<feature type="signal peptide" evidence="1">
    <location>
        <begin position="1"/>
        <end position="39"/>
    </location>
</feature>
<dbReference type="AlphaFoldDB" id="A0A263D0W4"/>
<evidence type="ECO:0000313" key="2">
    <source>
        <dbReference type="EMBL" id="OZM72073.1"/>
    </source>
</evidence>
<organism evidence="2 3">
    <name type="scientific">Amycolatopsis antarctica</name>
    <dbReference type="NCBI Taxonomy" id="1854586"/>
    <lineage>
        <taxon>Bacteria</taxon>
        <taxon>Bacillati</taxon>
        <taxon>Actinomycetota</taxon>
        <taxon>Actinomycetes</taxon>
        <taxon>Pseudonocardiales</taxon>
        <taxon>Pseudonocardiaceae</taxon>
        <taxon>Amycolatopsis</taxon>
    </lineage>
</organism>
<sequence length="330" mass="33880">MATHDRSQAPGKRNRTATILFASALAAAALATTSQTAAADGDGGTYTRGPAGKDPAAIQLERENAAVAAGPLSFGAEPLQAVEAAAAKAAPAAGCPVTAAEATALTLAPTWPEVASGSTEPPSPMTLSRFDNQASLYDPEGRPGLFFNPGIGMWQLDSAGLGADNTAFSAIDAVTAADKMAPYIVNKYCAGINGGSAPAAARATAWRDWHACDEGACEDTYTRALAGVTPVAGVGRYGGAVPTTCTYKGAQYPCLFVDPAKAQGANWWAQPGGGRAPVPAPFHAFTYESGGTTFEVRYWLPEHSGAPTPVSVSRQFGTDARAELRWENAI</sequence>
<reference evidence="2 3" key="1">
    <citation type="submission" date="2017-07" db="EMBL/GenBank/DDBJ databases">
        <title>Amycolatopsis antarcticus sp. nov., isolated from the surface of an Antarcticus brown macroalga.</title>
        <authorList>
            <person name="Wang J."/>
            <person name="Leiva S."/>
            <person name="Huang J."/>
            <person name="Huang Y."/>
        </authorList>
    </citation>
    <scope>NUCLEOTIDE SEQUENCE [LARGE SCALE GENOMIC DNA]</scope>
    <source>
        <strain evidence="2 3">AU-G6</strain>
    </source>
</reference>
<accession>A0A263D0W4</accession>
<dbReference type="Proteomes" id="UP000242444">
    <property type="component" value="Unassembled WGS sequence"/>
</dbReference>
<feature type="chain" id="PRO_5012514913" evidence="1">
    <location>
        <begin position="40"/>
        <end position="330"/>
    </location>
</feature>
<gene>
    <name evidence="2" type="ORF">CFN78_16130</name>
</gene>